<dbReference type="PROSITE" id="PS00107">
    <property type="entry name" value="PROTEIN_KINASE_ATP"/>
    <property type="match status" value="1"/>
</dbReference>
<name>A0ABR0J4B7_9EURO</name>
<evidence type="ECO:0000256" key="7">
    <source>
        <dbReference type="ARBA" id="ARBA00023006"/>
    </source>
</evidence>
<keyword evidence="7" id="KW-0072">Autophagy</keyword>
<dbReference type="InterPro" id="IPR045269">
    <property type="entry name" value="Atg1-like"/>
</dbReference>
<accession>A0ABR0J4B7</accession>
<evidence type="ECO:0000313" key="12">
    <source>
        <dbReference type="EMBL" id="KAK5054898.1"/>
    </source>
</evidence>
<evidence type="ECO:0000256" key="5">
    <source>
        <dbReference type="ARBA" id="ARBA00022741"/>
    </source>
</evidence>
<dbReference type="Proteomes" id="UP001345691">
    <property type="component" value="Unassembled WGS sequence"/>
</dbReference>
<dbReference type="EMBL" id="JAVRRF010000022">
    <property type="protein sequence ID" value="KAK5054898.1"/>
    <property type="molecule type" value="Genomic_DNA"/>
</dbReference>
<sequence>MQSIEPSIDHRWNIDDIDYWRTEARCYISSLGDVADLERQKIHEWIYRRMEAKFWKDACCDSDFTAERWQIQDVQYWKIEVRHLGKPRIGLDMDYWFKGDVTPSRYSLPFLTFLTFEMPACASGPHNIVVVLTIKTHEAYDALTLEHNKSLVPPPTVILGGEESPADQFQTPEPVPLRETYLTITLGDKPYDPCEGWVCGSDPEHCFVLLDERPSGGGVSRKQFNLDYNWENGSLLLKDTSTHGTVVLSKVFGTVTLRGNSLPINTDDIIQVGLVRLQILIPDRGTQRRAFERKWHACRLEREQALPRVGNLVLRRQEVRTVLDSNKLGLSDLIGSGSFSRVRRAIDCRGNFYAVKIFNSTTQNKYVRSEQEILRKLTHDNIIRVFDDKRVDALTSTTPYLVMEYCEAGSLFSKGLLSPRETTNVLGQVCDGVQYMHSQNLVHRDLKPENILITSWAPPHVKIADFGWAKDANFLQTFCGTPMFVAPEICYAMDTKDFAPDDISSTISTVVLPPVDNSQVSRSVQPLSANYSNKVDVWSIVVMLLFYAREGDFPDDCKLPNIRRFHEEILEYSGKPVKSRWTRHINLVRQTIRLDPRKRPSVAELQDHFAVLRDARSRTITSPTEQN</sequence>
<evidence type="ECO:0000259" key="11">
    <source>
        <dbReference type="PROSITE" id="PS50011"/>
    </source>
</evidence>
<comment type="similarity">
    <text evidence="2">Belongs to the protein kinase superfamily. CAMK Ser/Thr protein kinase family. CHEK2 subfamily.</text>
</comment>
<dbReference type="InterPro" id="IPR000253">
    <property type="entry name" value="FHA_dom"/>
</dbReference>
<dbReference type="Gene3D" id="2.60.200.20">
    <property type="match status" value="1"/>
</dbReference>
<keyword evidence="5 9" id="KW-0547">Nucleotide-binding</keyword>
<keyword evidence="6 9" id="KW-0067">ATP-binding</keyword>
<proteinExistence type="inferred from homology"/>
<evidence type="ECO:0000313" key="13">
    <source>
        <dbReference type="Proteomes" id="UP001345691"/>
    </source>
</evidence>
<feature type="domain" description="FHA" evidence="10">
    <location>
        <begin position="197"/>
        <end position="252"/>
    </location>
</feature>
<dbReference type="PROSITE" id="PS50006">
    <property type="entry name" value="FHA_DOMAIN"/>
    <property type="match status" value="1"/>
</dbReference>
<feature type="binding site" evidence="9">
    <location>
        <position position="356"/>
    </location>
    <ligand>
        <name>ATP</name>
        <dbReference type="ChEBI" id="CHEBI:30616"/>
    </ligand>
</feature>
<comment type="caution">
    <text evidence="12">The sequence shown here is derived from an EMBL/GenBank/DDBJ whole genome shotgun (WGS) entry which is preliminary data.</text>
</comment>
<gene>
    <name evidence="12" type="ORF">LTR69_008806</name>
</gene>
<comment type="subcellular location">
    <subcellularLocation>
        <location evidence="1">Preautophagosomal structure membrane</location>
        <topology evidence="1">Peripheral membrane protein</topology>
    </subcellularLocation>
</comment>
<dbReference type="InterPro" id="IPR008984">
    <property type="entry name" value="SMAD_FHA_dom_sf"/>
</dbReference>
<dbReference type="Gene3D" id="1.10.510.10">
    <property type="entry name" value="Transferase(Phosphotransferase) domain 1"/>
    <property type="match status" value="1"/>
</dbReference>
<dbReference type="InterPro" id="IPR011009">
    <property type="entry name" value="Kinase-like_dom_sf"/>
</dbReference>
<dbReference type="PANTHER" id="PTHR24348:SF70">
    <property type="entry name" value="PROTEIN KINASE DOMAIN CONTAINING PROTEIN"/>
    <property type="match status" value="1"/>
</dbReference>
<protein>
    <recommendedName>
        <fullName evidence="3">Serine/threonine-protein kinase ATG1</fullName>
    </recommendedName>
    <alternativeName>
        <fullName evidence="8">Autophagy-related protein 1</fullName>
    </alternativeName>
    <alternativeName>
        <fullName evidence="4">Serine/threonine-protein kinase atg1</fullName>
    </alternativeName>
</protein>
<dbReference type="InterPro" id="IPR008271">
    <property type="entry name" value="Ser/Thr_kinase_AS"/>
</dbReference>
<evidence type="ECO:0000259" key="10">
    <source>
        <dbReference type="PROSITE" id="PS50006"/>
    </source>
</evidence>
<evidence type="ECO:0000256" key="4">
    <source>
        <dbReference type="ARBA" id="ARBA00019599"/>
    </source>
</evidence>
<dbReference type="PROSITE" id="PS00108">
    <property type="entry name" value="PROTEIN_KINASE_ST"/>
    <property type="match status" value="1"/>
</dbReference>
<evidence type="ECO:0000256" key="6">
    <source>
        <dbReference type="ARBA" id="ARBA00022840"/>
    </source>
</evidence>
<dbReference type="InterPro" id="IPR017441">
    <property type="entry name" value="Protein_kinase_ATP_BS"/>
</dbReference>
<organism evidence="12 13">
    <name type="scientific">Exophiala sideris</name>
    <dbReference type="NCBI Taxonomy" id="1016849"/>
    <lineage>
        <taxon>Eukaryota</taxon>
        <taxon>Fungi</taxon>
        <taxon>Dikarya</taxon>
        <taxon>Ascomycota</taxon>
        <taxon>Pezizomycotina</taxon>
        <taxon>Eurotiomycetes</taxon>
        <taxon>Chaetothyriomycetidae</taxon>
        <taxon>Chaetothyriales</taxon>
        <taxon>Herpotrichiellaceae</taxon>
        <taxon>Exophiala</taxon>
    </lineage>
</organism>
<dbReference type="InterPro" id="IPR000719">
    <property type="entry name" value="Prot_kinase_dom"/>
</dbReference>
<dbReference type="PANTHER" id="PTHR24348">
    <property type="entry name" value="SERINE/THREONINE-PROTEIN KINASE UNC-51-RELATED"/>
    <property type="match status" value="1"/>
</dbReference>
<evidence type="ECO:0000256" key="9">
    <source>
        <dbReference type="PROSITE-ProRule" id="PRU10141"/>
    </source>
</evidence>
<reference evidence="12 13" key="1">
    <citation type="submission" date="2023-08" db="EMBL/GenBank/DDBJ databases">
        <title>Black Yeasts Isolated from many extreme environments.</title>
        <authorList>
            <person name="Coleine C."/>
            <person name="Stajich J.E."/>
            <person name="Selbmann L."/>
        </authorList>
    </citation>
    <scope>NUCLEOTIDE SEQUENCE [LARGE SCALE GENOMIC DNA]</scope>
    <source>
        <strain evidence="12 13">CCFEE 6328</strain>
    </source>
</reference>
<dbReference type="SUPFAM" id="SSF49879">
    <property type="entry name" value="SMAD/FHA domain"/>
    <property type="match status" value="1"/>
</dbReference>
<dbReference type="SUPFAM" id="SSF56112">
    <property type="entry name" value="Protein kinase-like (PK-like)"/>
    <property type="match status" value="1"/>
</dbReference>
<evidence type="ECO:0000256" key="3">
    <source>
        <dbReference type="ARBA" id="ARBA00018572"/>
    </source>
</evidence>
<dbReference type="SMART" id="SM00220">
    <property type="entry name" value="S_TKc"/>
    <property type="match status" value="1"/>
</dbReference>
<keyword evidence="13" id="KW-1185">Reference proteome</keyword>
<evidence type="ECO:0000256" key="8">
    <source>
        <dbReference type="ARBA" id="ARBA00030237"/>
    </source>
</evidence>
<dbReference type="Pfam" id="PF00069">
    <property type="entry name" value="Pkinase"/>
    <property type="match status" value="1"/>
</dbReference>
<dbReference type="PROSITE" id="PS50011">
    <property type="entry name" value="PROTEIN_KINASE_DOM"/>
    <property type="match status" value="1"/>
</dbReference>
<evidence type="ECO:0000256" key="2">
    <source>
        <dbReference type="ARBA" id="ARBA00005575"/>
    </source>
</evidence>
<evidence type="ECO:0000256" key="1">
    <source>
        <dbReference type="ARBA" id="ARBA00004623"/>
    </source>
</evidence>
<feature type="domain" description="Protein kinase" evidence="11">
    <location>
        <begin position="328"/>
        <end position="611"/>
    </location>
</feature>